<protein>
    <submittedName>
        <fullName evidence="1">Uncharacterized protein</fullName>
    </submittedName>
</protein>
<comment type="caution">
    <text evidence="1">The sequence shown here is derived from an EMBL/GenBank/DDBJ whole genome shotgun (WGS) entry which is preliminary data.</text>
</comment>
<dbReference type="EMBL" id="BMAV01015404">
    <property type="protein sequence ID" value="GFY64792.1"/>
    <property type="molecule type" value="Genomic_DNA"/>
</dbReference>
<reference evidence="1" key="1">
    <citation type="submission" date="2020-08" db="EMBL/GenBank/DDBJ databases">
        <title>Multicomponent nature underlies the extraordinary mechanical properties of spider dragline silk.</title>
        <authorList>
            <person name="Kono N."/>
            <person name="Nakamura H."/>
            <person name="Mori M."/>
            <person name="Yoshida Y."/>
            <person name="Ohtoshi R."/>
            <person name="Malay A.D."/>
            <person name="Moran D.A.P."/>
            <person name="Tomita M."/>
            <person name="Numata K."/>
            <person name="Arakawa K."/>
        </authorList>
    </citation>
    <scope>NUCLEOTIDE SEQUENCE</scope>
</reference>
<organism evidence="1 2">
    <name type="scientific">Trichonephila inaurata madagascariensis</name>
    <dbReference type="NCBI Taxonomy" id="2747483"/>
    <lineage>
        <taxon>Eukaryota</taxon>
        <taxon>Metazoa</taxon>
        <taxon>Ecdysozoa</taxon>
        <taxon>Arthropoda</taxon>
        <taxon>Chelicerata</taxon>
        <taxon>Arachnida</taxon>
        <taxon>Araneae</taxon>
        <taxon>Araneomorphae</taxon>
        <taxon>Entelegynae</taxon>
        <taxon>Araneoidea</taxon>
        <taxon>Nephilidae</taxon>
        <taxon>Trichonephila</taxon>
        <taxon>Trichonephila inaurata</taxon>
    </lineage>
</organism>
<gene>
    <name evidence="1" type="ORF">TNIN_107741</name>
</gene>
<dbReference type="Proteomes" id="UP000886998">
    <property type="component" value="Unassembled WGS sequence"/>
</dbReference>
<name>A0A8X7CHF4_9ARAC</name>
<accession>A0A8X7CHF4</accession>
<keyword evidence="2" id="KW-1185">Reference proteome</keyword>
<dbReference type="AlphaFoldDB" id="A0A8X7CHF4"/>
<evidence type="ECO:0000313" key="1">
    <source>
        <dbReference type="EMBL" id="GFY64792.1"/>
    </source>
</evidence>
<proteinExistence type="predicted"/>
<evidence type="ECO:0000313" key="2">
    <source>
        <dbReference type="Proteomes" id="UP000886998"/>
    </source>
</evidence>
<sequence>MIQFSRIDLKKKQHFPGCAMLKFRHINNAILKKILAVQKPKSIAGMASDQCFVCRSWYGFKDGAILLASHYLADGKEKIEFLDTGARYAKA</sequence>